<evidence type="ECO:0000256" key="2">
    <source>
        <dbReference type="ARBA" id="ARBA00006448"/>
    </source>
</evidence>
<dbReference type="Proteomes" id="UP000316292">
    <property type="component" value="Unassembled WGS sequence"/>
</dbReference>
<dbReference type="InterPro" id="IPR007353">
    <property type="entry name" value="DUF421"/>
</dbReference>
<dbReference type="GO" id="GO:0005886">
    <property type="term" value="C:plasma membrane"/>
    <property type="evidence" value="ECO:0007669"/>
    <property type="project" value="UniProtKB-SubCell"/>
</dbReference>
<gene>
    <name evidence="9" type="ORF">E6K71_04395</name>
</gene>
<dbReference type="InterPro" id="IPR023090">
    <property type="entry name" value="UPF0702_alpha/beta_dom_sf"/>
</dbReference>
<comment type="subcellular location">
    <subcellularLocation>
        <location evidence="1">Cell membrane</location>
        <topology evidence="1">Multi-pass membrane protein</topology>
    </subcellularLocation>
</comment>
<keyword evidence="3" id="KW-1003">Cell membrane</keyword>
<proteinExistence type="inferred from homology"/>
<keyword evidence="4 7" id="KW-0812">Transmembrane</keyword>
<dbReference type="EMBL" id="VBOR01000055">
    <property type="protein sequence ID" value="TMQ49585.1"/>
    <property type="molecule type" value="Genomic_DNA"/>
</dbReference>
<evidence type="ECO:0000256" key="4">
    <source>
        <dbReference type="ARBA" id="ARBA00022692"/>
    </source>
</evidence>
<evidence type="ECO:0000256" key="5">
    <source>
        <dbReference type="ARBA" id="ARBA00022989"/>
    </source>
</evidence>
<reference evidence="9 10" key="1">
    <citation type="journal article" date="2019" name="Nat. Microbiol.">
        <title>Mediterranean grassland soil C-N compound turnover is dependent on rainfall and depth, and is mediated by genomically divergent microorganisms.</title>
        <authorList>
            <person name="Diamond S."/>
            <person name="Andeer P.F."/>
            <person name="Li Z."/>
            <person name="Crits-Christoph A."/>
            <person name="Burstein D."/>
            <person name="Anantharaman K."/>
            <person name="Lane K.R."/>
            <person name="Thomas B.C."/>
            <person name="Pan C."/>
            <person name="Northen T.R."/>
            <person name="Banfield J.F."/>
        </authorList>
    </citation>
    <scope>NUCLEOTIDE SEQUENCE [LARGE SCALE GENOMIC DNA]</scope>
    <source>
        <strain evidence="9">WS_1</strain>
    </source>
</reference>
<feature type="transmembrane region" description="Helical" evidence="7">
    <location>
        <begin position="12"/>
        <end position="29"/>
    </location>
</feature>
<dbReference type="Pfam" id="PF04239">
    <property type="entry name" value="DUF421"/>
    <property type="match status" value="1"/>
</dbReference>
<accession>A0A538SDY6</accession>
<dbReference type="PANTHER" id="PTHR34582:SF6">
    <property type="entry name" value="UPF0702 TRANSMEMBRANE PROTEIN YCAP"/>
    <property type="match status" value="1"/>
</dbReference>
<sequence>MPLPSGSTLIDIAVRTAVVYLALLLGLRLTGKRQVGQLTPFDFLLLLLLANAVQNAMTGPDTTLAGGLVAAATLFGANFVISWIVRHVSKSEHLIEGTPTILIRHGQILTPNLVREGITRDDLLRALREHGVETVEDVRSAVLEVDGSVSVLKEDEVQPGIRPHHRIRGIPRRTP</sequence>
<evidence type="ECO:0000256" key="3">
    <source>
        <dbReference type="ARBA" id="ARBA00022475"/>
    </source>
</evidence>
<keyword evidence="5 7" id="KW-1133">Transmembrane helix</keyword>
<dbReference type="Gene3D" id="3.30.240.20">
    <property type="entry name" value="bsu07140 like domains"/>
    <property type="match status" value="1"/>
</dbReference>
<comment type="similarity">
    <text evidence="2">Belongs to the UPF0702 family.</text>
</comment>
<dbReference type="PANTHER" id="PTHR34582">
    <property type="entry name" value="UPF0702 TRANSMEMBRANE PROTEIN YCAP"/>
    <property type="match status" value="1"/>
</dbReference>
<feature type="domain" description="YetF C-terminal" evidence="8">
    <location>
        <begin position="87"/>
        <end position="156"/>
    </location>
</feature>
<comment type="caution">
    <text evidence="9">The sequence shown here is derived from an EMBL/GenBank/DDBJ whole genome shotgun (WGS) entry which is preliminary data.</text>
</comment>
<evidence type="ECO:0000256" key="7">
    <source>
        <dbReference type="SAM" id="Phobius"/>
    </source>
</evidence>
<evidence type="ECO:0000256" key="1">
    <source>
        <dbReference type="ARBA" id="ARBA00004651"/>
    </source>
</evidence>
<dbReference type="AlphaFoldDB" id="A0A538SDY6"/>
<evidence type="ECO:0000259" key="8">
    <source>
        <dbReference type="Pfam" id="PF04239"/>
    </source>
</evidence>
<protein>
    <submittedName>
        <fullName evidence="9">DUF421 domain-containing protein</fullName>
    </submittedName>
</protein>
<feature type="transmembrane region" description="Helical" evidence="7">
    <location>
        <begin position="41"/>
        <end position="58"/>
    </location>
</feature>
<evidence type="ECO:0000313" key="10">
    <source>
        <dbReference type="Proteomes" id="UP000316292"/>
    </source>
</evidence>
<evidence type="ECO:0000313" key="9">
    <source>
        <dbReference type="EMBL" id="TMQ49585.1"/>
    </source>
</evidence>
<name>A0A538SDY6_UNCEI</name>
<evidence type="ECO:0000256" key="6">
    <source>
        <dbReference type="ARBA" id="ARBA00023136"/>
    </source>
</evidence>
<keyword evidence="6 7" id="KW-0472">Membrane</keyword>
<feature type="transmembrane region" description="Helical" evidence="7">
    <location>
        <begin position="64"/>
        <end position="85"/>
    </location>
</feature>
<organism evidence="9 10">
    <name type="scientific">Eiseniibacteriota bacterium</name>
    <dbReference type="NCBI Taxonomy" id="2212470"/>
    <lineage>
        <taxon>Bacteria</taxon>
        <taxon>Candidatus Eiseniibacteriota</taxon>
    </lineage>
</organism>